<dbReference type="SUPFAM" id="SSF69318">
    <property type="entry name" value="Integrin alpha N-terminal domain"/>
    <property type="match status" value="1"/>
</dbReference>
<dbReference type="SMART" id="SM00355">
    <property type="entry name" value="ZnF_C2H2"/>
    <property type="match status" value="2"/>
</dbReference>
<protein>
    <recommendedName>
        <fullName evidence="2">C2H2-type domain-containing protein</fullName>
    </recommendedName>
</protein>
<dbReference type="PROSITE" id="PS50157">
    <property type="entry name" value="ZINC_FINGER_C2H2_2"/>
    <property type="match status" value="2"/>
</dbReference>
<accession>A0A813UXG3</accession>
<dbReference type="PANTHER" id="PTHR35836">
    <property type="entry name" value="VCBS REPEAT-CONTAINING PROTEIN"/>
    <property type="match status" value="1"/>
</dbReference>
<dbReference type="EMBL" id="CAJNOQ010000741">
    <property type="protein sequence ID" value="CAF0833732.1"/>
    <property type="molecule type" value="Genomic_DNA"/>
</dbReference>
<dbReference type="InterPro" id="IPR013087">
    <property type="entry name" value="Znf_C2H2_type"/>
</dbReference>
<evidence type="ECO:0000313" key="3">
    <source>
        <dbReference type="EMBL" id="CAF0833732.1"/>
    </source>
</evidence>
<dbReference type="PANTHER" id="PTHR35836:SF1">
    <property type="entry name" value="VCBS REPEAT-CONTAINING PROTEIN"/>
    <property type="match status" value="1"/>
</dbReference>
<keyword evidence="1" id="KW-0863">Zinc-finger</keyword>
<gene>
    <name evidence="3" type="ORF">GPM918_LOCUS5192</name>
    <name evidence="4" type="ORF">SRO942_LOCUS5192</name>
</gene>
<dbReference type="PROSITE" id="PS00028">
    <property type="entry name" value="ZINC_FINGER_C2H2_1"/>
    <property type="match status" value="2"/>
</dbReference>
<keyword evidence="1" id="KW-0862">Zinc</keyword>
<organism evidence="3 5">
    <name type="scientific">Didymodactylos carnosus</name>
    <dbReference type="NCBI Taxonomy" id="1234261"/>
    <lineage>
        <taxon>Eukaryota</taxon>
        <taxon>Metazoa</taxon>
        <taxon>Spiralia</taxon>
        <taxon>Gnathifera</taxon>
        <taxon>Rotifera</taxon>
        <taxon>Eurotatoria</taxon>
        <taxon>Bdelloidea</taxon>
        <taxon>Philodinida</taxon>
        <taxon>Philodinidae</taxon>
        <taxon>Didymodactylos</taxon>
    </lineage>
</organism>
<evidence type="ECO:0000259" key="2">
    <source>
        <dbReference type="PROSITE" id="PS50157"/>
    </source>
</evidence>
<keyword evidence="1" id="KW-0479">Metal-binding</keyword>
<sequence>MRTPPPCRLRSRLKIEYPDDILVFKKPLLQNTTALTSSIQTEQSIHHNQKNDDTESSCNSLPFGIATVLQQQTNPKSQLKKSFYSTQGQLISSQVQSVTRGETSTRSTPEIDNPWLPYYLSTISPMNMVTNWCAKCSVQFRMTSDLVNHIRMQHGRHKQENTTEGTNRKQGKLICQICFETFRERHHLTRHMTSHSQNFEIKCYLITSTIIPKVINTFEVRNPGFTSLFRTWNLNTTSWSFYISSFNAIPFTTDMVSYVPNIQYDLTISIVPTVITENIIWPNGIISADDRIFGKPYSIIVASGFLVPGKTNGNLYFIPPPFTTKPIPLVPIEAKSWFYHDATFRDMDLDGYVDIVTARAHVPIVGSAVGELIWLKNPGQNFSQNDWSINYIADGPDIHVKFTQLTVGERRYDVLFTHSYFNQKLQIYWSEEEHGSWNDSTKISKRDIDGDQGFFDITLTDLNGDSHVELLVPCNDVKNGSLVVYEIPTEDFRTGEFVKHVLASNFKPISQTKGRGAPGSALIVKMNNQHKPVIALSGDDDGCAYILEAQSEDVSDWNYTLTKFHQVESTVGQLSGEDIDNDGNPEIFVPSYGQGQMTIYRFLRE</sequence>
<evidence type="ECO:0000313" key="5">
    <source>
        <dbReference type="Proteomes" id="UP000663829"/>
    </source>
</evidence>
<dbReference type="OrthoDB" id="10022113at2759"/>
<dbReference type="GO" id="GO:0008270">
    <property type="term" value="F:zinc ion binding"/>
    <property type="evidence" value="ECO:0007669"/>
    <property type="project" value="UniProtKB-KW"/>
</dbReference>
<dbReference type="AlphaFoldDB" id="A0A813UXG3"/>
<dbReference type="Proteomes" id="UP000681722">
    <property type="component" value="Unassembled WGS sequence"/>
</dbReference>
<feature type="domain" description="C2H2-type" evidence="2">
    <location>
        <begin position="131"/>
        <end position="159"/>
    </location>
</feature>
<dbReference type="Proteomes" id="UP000663829">
    <property type="component" value="Unassembled WGS sequence"/>
</dbReference>
<dbReference type="Gene3D" id="3.30.160.60">
    <property type="entry name" value="Classic Zinc Finger"/>
    <property type="match status" value="1"/>
</dbReference>
<evidence type="ECO:0000313" key="4">
    <source>
        <dbReference type="EMBL" id="CAF3620830.1"/>
    </source>
</evidence>
<name>A0A813UXG3_9BILA</name>
<reference evidence="3" key="1">
    <citation type="submission" date="2021-02" db="EMBL/GenBank/DDBJ databases">
        <authorList>
            <person name="Nowell W R."/>
        </authorList>
    </citation>
    <scope>NUCLEOTIDE SEQUENCE</scope>
</reference>
<dbReference type="EMBL" id="CAJOBC010000741">
    <property type="protein sequence ID" value="CAF3620830.1"/>
    <property type="molecule type" value="Genomic_DNA"/>
</dbReference>
<evidence type="ECO:0000256" key="1">
    <source>
        <dbReference type="PROSITE-ProRule" id="PRU00042"/>
    </source>
</evidence>
<keyword evidence="5" id="KW-1185">Reference proteome</keyword>
<comment type="caution">
    <text evidence="3">The sequence shown here is derived from an EMBL/GenBank/DDBJ whole genome shotgun (WGS) entry which is preliminary data.</text>
</comment>
<feature type="domain" description="C2H2-type" evidence="2">
    <location>
        <begin position="173"/>
        <end position="200"/>
    </location>
</feature>
<dbReference type="InterPro" id="IPR028994">
    <property type="entry name" value="Integrin_alpha_N"/>
</dbReference>
<proteinExistence type="predicted"/>